<comment type="caution">
    <text evidence="2">The sequence shown here is derived from an EMBL/GenBank/DDBJ whole genome shotgun (WGS) entry which is preliminary data.</text>
</comment>
<dbReference type="Pfam" id="PF13568">
    <property type="entry name" value="OMP_b-brl_2"/>
    <property type="match status" value="1"/>
</dbReference>
<protein>
    <submittedName>
        <fullName evidence="2">PorT family protein</fullName>
    </submittedName>
</protein>
<evidence type="ECO:0000259" key="1">
    <source>
        <dbReference type="Pfam" id="PF13568"/>
    </source>
</evidence>
<evidence type="ECO:0000313" key="3">
    <source>
        <dbReference type="Proteomes" id="UP001165677"/>
    </source>
</evidence>
<dbReference type="RefSeq" id="WP_264368340.1">
    <property type="nucleotide sequence ID" value="NZ_JAPCIO010000002.1"/>
</dbReference>
<gene>
    <name evidence="2" type="ORF">OJ995_04575</name>
</gene>
<dbReference type="InterPro" id="IPR025665">
    <property type="entry name" value="Beta-barrel_OMP_2"/>
</dbReference>
<feature type="domain" description="Outer membrane protein beta-barrel" evidence="1">
    <location>
        <begin position="19"/>
        <end position="164"/>
    </location>
</feature>
<dbReference type="EMBL" id="JAPCIO010000002">
    <property type="protein sequence ID" value="MCW1147490.1"/>
    <property type="molecule type" value="Genomic_DNA"/>
</dbReference>
<organism evidence="2 3">
    <name type="scientific">Flavobacterium lacisediminis</name>
    <dbReference type="NCBI Taxonomy" id="2989705"/>
    <lineage>
        <taxon>Bacteria</taxon>
        <taxon>Pseudomonadati</taxon>
        <taxon>Bacteroidota</taxon>
        <taxon>Flavobacteriia</taxon>
        <taxon>Flavobacteriales</taxon>
        <taxon>Flavobacteriaceae</taxon>
        <taxon>Flavobacterium</taxon>
    </lineage>
</organism>
<accession>A0ABT3EFZ0</accession>
<reference evidence="2" key="1">
    <citation type="submission" date="2022-10" db="EMBL/GenBank/DDBJ databases">
        <title>Flavobacterium sp. nov., a bacterium isolated from lake sediment.</title>
        <authorList>
            <person name="Qu J.-H."/>
        </authorList>
    </citation>
    <scope>NUCLEOTIDE SEQUENCE</scope>
    <source>
        <strain evidence="2">TH16-21</strain>
    </source>
</reference>
<proteinExistence type="predicted"/>
<keyword evidence="3" id="KW-1185">Reference proteome</keyword>
<sequence>MKRTIATLILLVLGTGLSQAQMLKFGLKGGVNFANYTGGEISGIDFKTITSYHAGLVAELKVFENFAIQPELLYSTQGSELEGFGDQIKNELGYLSLPVLAKFYLTSNKLSLELGPQASVLVSERNEVDTNDTNSFDFGIAGGLSYKITDGLFVSGRYVAGLTEAKQDADVKNSVIQFSVGYMF</sequence>
<dbReference type="Proteomes" id="UP001165677">
    <property type="component" value="Unassembled WGS sequence"/>
</dbReference>
<dbReference type="SUPFAM" id="SSF56925">
    <property type="entry name" value="OMPA-like"/>
    <property type="match status" value="1"/>
</dbReference>
<dbReference type="InterPro" id="IPR011250">
    <property type="entry name" value="OMP/PagP_B-barrel"/>
</dbReference>
<evidence type="ECO:0000313" key="2">
    <source>
        <dbReference type="EMBL" id="MCW1147490.1"/>
    </source>
</evidence>
<dbReference type="Gene3D" id="2.40.160.20">
    <property type="match status" value="1"/>
</dbReference>
<name>A0ABT3EFZ0_9FLAO</name>